<reference evidence="1" key="1">
    <citation type="submission" date="2020-08" db="EMBL/GenBank/DDBJ databases">
        <title>Multicomponent nature underlies the extraordinary mechanical properties of spider dragline silk.</title>
        <authorList>
            <person name="Kono N."/>
            <person name="Nakamura H."/>
            <person name="Mori M."/>
            <person name="Yoshida Y."/>
            <person name="Ohtoshi R."/>
            <person name="Malay A.D."/>
            <person name="Moran D.A.P."/>
            <person name="Tomita M."/>
            <person name="Numata K."/>
            <person name="Arakawa K."/>
        </authorList>
    </citation>
    <scope>NUCLEOTIDE SEQUENCE</scope>
</reference>
<comment type="caution">
    <text evidence="1">The sequence shown here is derived from an EMBL/GenBank/DDBJ whole genome shotgun (WGS) entry which is preliminary data.</text>
</comment>
<protein>
    <submittedName>
        <fullName evidence="1">Uncharacterized protein</fullName>
    </submittedName>
</protein>
<accession>A0A8X6JP52</accession>
<dbReference type="AlphaFoldDB" id="A0A8X6JP52"/>
<dbReference type="Proteomes" id="UP000886998">
    <property type="component" value="Unassembled WGS sequence"/>
</dbReference>
<keyword evidence="2" id="KW-1185">Reference proteome</keyword>
<gene>
    <name evidence="1" type="ORF">TNIN_333141</name>
</gene>
<organism evidence="1 2">
    <name type="scientific">Trichonephila inaurata madagascariensis</name>
    <dbReference type="NCBI Taxonomy" id="2747483"/>
    <lineage>
        <taxon>Eukaryota</taxon>
        <taxon>Metazoa</taxon>
        <taxon>Ecdysozoa</taxon>
        <taxon>Arthropoda</taxon>
        <taxon>Chelicerata</taxon>
        <taxon>Arachnida</taxon>
        <taxon>Araneae</taxon>
        <taxon>Araneomorphae</taxon>
        <taxon>Entelegynae</taxon>
        <taxon>Araneoidea</taxon>
        <taxon>Nephilidae</taxon>
        <taxon>Trichonephila</taxon>
        <taxon>Trichonephila inaurata</taxon>
    </lineage>
</organism>
<sequence length="179" mass="20054">MSGCGSLVVGYMRNQFVEPPKSLHLESSASTEKLTNPGVPKIHKRKSKFSILEYEAIRSISHSMIENGKVLKKFLHLLLNVFFRPKVAPVLWGLLSKQYQQKQLLEPEDNSSCEFFPVEIKLGTELCESLAISPPQASSRATGTKGKKNLGKASALRLSDRRDPLVKIRSPLVRGKEYF</sequence>
<dbReference type="EMBL" id="BMAV01026232">
    <property type="protein sequence ID" value="GFS48507.1"/>
    <property type="molecule type" value="Genomic_DNA"/>
</dbReference>
<proteinExistence type="predicted"/>
<name>A0A8X6JP52_9ARAC</name>
<evidence type="ECO:0000313" key="2">
    <source>
        <dbReference type="Proteomes" id="UP000886998"/>
    </source>
</evidence>
<evidence type="ECO:0000313" key="1">
    <source>
        <dbReference type="EMBL" id="GFS48507.1"/>
    </source>
</evidence>